<dbReference type="InParanoid" id="E3LEX1"/>
<protein>
    <recommendedName>
        <fullName evidence="3">DUF38 domain-containing protein</fullName>
    </recommendedName>
</protein>
<evidence type="ECO:0000313" key="2">
    <source>
        <dbReference type="Proteomes" id="UP000008281"/>
    </source>
</evidence>
<dbReference type="Proteomes" id="UP000008281">
    <property type="component" value="Unassembled WGS sequence"/>
</dbReference>
<organism evidence="2">
    <name type="scientific">Caenorhabditis remanei</name>
    <name type="common">Caenorhabditis vulgaris</name>
    <dbReference type="NCBI Taxonomy" id="31234"/>
    <lineage>
        <taxon>Eukaryota</taxon>
        <taxon>Metazoa</taxon>
        <taxon>Ecdysozoa</taxon>
        <taxon>Nematoda</taxon>
        <taxon>Chromadorea</taxon>
        <taxon>Rhabditida</taxon>
        <taxon>Rhabditina</taxon>
        <taxon>Rhabditomorpha</taxon>
        <taxon>Rhabditoidea</taxon>
        <taxon>Rhabditidae</taxon>
        <taxon>Peloderinae</taxon>
        <taxon>Caenorhabditis</taxon>
    </lineage>
</organism>
<evidence type="ECO:0000313" key="1">
    <source>
        <dbReference type="EMBL" id="EFO82865.1"/>
    </source>
</evidence>
<dbReference type="PANTHER" id="PTHR23014">
    <property type="entry name" value="F-BOX A PROTEIN"/>
    <property type="match status" value="1"/>
</dbReference>
<dbReference type="PANTHER" id="PTHR23014:SF1">
    <property type="entry name" value="DUF38 DOMAIN-CONTAINING PROTEIN-RELATED"/>
    <property type="match status" value="1"/>
</dbReference>
<sequence length="368" mass="42463">MSEEWNDQFMKQRLGFVKLLVDSEPEEAWCLFCQALPEITDEQLDAWSQSSEKNKIKETINNEPQDVAPTVSGTGNNSNQNFPTLTTIGGDVLKEIVDRVDIKTKKALRFKCKKLLNFIDEHWKQNEVHIHLDYHKVKVRILSIGEKEELKFNDRKRKLQDDDQESKSSQKCFLQETADKFEEIIQNPKTQLGKLFITCTNENDMAKNQEKLLHLIFDKIKKPICVESLKIDLSCSNALESILRKVKVGSLTGLRLYHFSTNGSDDSAVTNIIENRHWVHIKKFIVIGCAPNSRMIAFKDMTTISALLIGQGHLSHTFYGRFNMEEIAEKLMPYEELGEINRTKGMFRREDGTQLEFELKENQITFSG</sequence>
<reference evidence="1" key="1">
    <citation type="submission" date="2007-07" db="EMBL/GenBank/DDBJ databases">
        <title>PCAP assembly of the Caenorhabditis remanei genome.</title>
        <authorList>
            <consortium name="The Caenorhabditis remanei Sequencing Consortium"/>
            <person name="Wilson R.K."/>
        </authorList>
    </citation>
    <scope>NUCLEOTIDE SEQUENCE [LARGE SCALE GENOMIC DNA]</scope>
    <source>
        <strain evidence="1">PB4641</strain>
    </source>
</reference>
<dbReference type="HOGENOM" id="CLU_752809_0_0_1"/>
<dbReference type="OMA" id="CTNENDM"/>
<keyword evidence="2" id="KW-1185">Reference proteome</keyword>
<gene>
    <name evidence="1" type="ORF">CRE_00396</name>
</gene>
<evidence type="ECO:0008006" key="3">
    <source>
        <dbReference type="Google" id="ProtNLM"/>
    </source>
</evidence>
<dbReference type="AlphaFoldDB" id="E3LEX1"/>
<dbReference type="EMBL" id="DS268407">
    <property type="protein sequence ID" value="EFO82865.1"/>
    <property type="molecule type" value="Genomic_DNA"/>
</dbReference>
<name>E3LEX1_CAERE</name>
<proteinExistence type="predicted"/>
<accession>E3LEX1</accession>